<evidence type="ECO:0000313" key="2">
    <source>
        <dbReference type="Proteomes" id="UP000248584"/>
    </source>
</evidence>
<keyword evidence="2" id="KW-1185">Reference proteome</keyword>
<dbReference type="Proteomes" id="UP000248584">
    <property type="component" value="Unassembled WGS sequence"/>
</dbReference>
<comment type="caution">
    <text evidence="1">The sequence shown here is derived from an EMBL/GenBank/DDBJ whole genome shotgun (WGS) entry which is preliminary data.</text>
</comment>
<evidence type="ECO:0000313" key="1">
    <source>
        <dbReference type="EMBL" id="PZX39784.1"/>
    </source>
</evidence>
<dbReference type="Gene3D" id="2.60.120.40">
    <property type="match status" value="1"/>
</dbReference>
<organism evidence="1 2">
    <name type="scientific">Nonlabens dokdonensis</name>
    <dbReference type="NCBI Taxonomy" id="328515"/>
    <lineage>
        <taxon>Bacteria</taxon>
        <taxon>Pseudomonadati</taxon>
        <taxon>Bacteroidota</taxon>
        <taxon>Flavobacteriia</taxon>
        <taxon>Flavobacteriales</taxon>
        <taxon>Flavobacteriaceae</taxon>
        <taxon>Nonlabens</taxon>
    </lineage>
</organism>
<gene>
    <name evidence="1" type="ORF">LX97_02141</name>
</gene>
<protein>
    <recommendedName>
        <fullName evidence="3">YapH protein</fullName>
    </recommendedName>
</protein>
<dbReference type="EMBL" id="QKZR01000003">
    <property type="protein sequence ID" value="PZX39784.1"/>
    <property type="molecule type" value="Genomic_DNA"/>
</dbReference>
<name>A0ABX5PXR9_9FLAO</name>
<accession>A0ABX5PXR9</accession>
<sequence>MYIAFMKTSLIILSFLILICDKGYSQIGVNTDNPLTTLDVRGTNDLGAVAATDGILVPRVNSLAVAGTENGQLVFLNTASGGDSIGFHYWSTAASDWLPIDTTVEPWNEANTTDPATSNSQNIYTSGLVGIGTDDPLGALHITTENSRDVLFFRFIDSATDDLDIDLFRTRGTLATPAINTDGTRLGGLRAQSITVPAAYTFRPAAEIYFQSDGDSGSTSSAGKIVLATTPTGTTGTVDRMVIREDGNVGINQPDPEATLDVNGSFKFTDTNQTNGAILTSDANGIATWTPPIDRVYGMAYVSTTYGNVTNGSALELTVSGPISNMTKTTNGLEIDTTGTYKINYSVSIQRDGGGTQEVDFYLRYNGVEIPGSRIYTDTDQYTDQMSNSNTIFYEVTTANATLEIVSLDTNTNVSILNGTSLTVEKVNN</sequence>
<reference evidence="1 2" key="1">
    <citation type="submission" date="2018-06" db="EMBL/GenBank/DDBJ databases">
        <title>Genomic Encyclopedia of Archaeal and Bacterial Type Strains, Phase II (KMG-II): from individual species to whole genera.</title>
        <authorList>
            <person name="Goeker M."/>
        </authorList>
    </citation>
    <scope>NUCLEOTIDE SEQUENCE [LARGE SCALE GENOMIC DNA]</scope>
    <source>
        <strain evidence="1 2">DSM 17205</strain>
    </source>
</reference>
<dbReference type="InterPro" id="IPR008983">
    <property type="entry name" value="Tumour_necrosis_fac-like_dom"/>
</dbReference>
<evidence type="ECO:0008006" key="3">
    <source>
        <dbReference type="Google" id="ProtNLM"/>
    </source>
</evidence>
<proteinExistence type="predicted"/>